<dbReference type="OrthoDB" id="5331891at2759"/>
<feature type="domain" description="DUF7580" evidence="1">
    <location>
        <begin position="424"/>
        <end position="594"/>
    </location>
</feature>
<keyword evidence="3" id="KW-1185">Reference proteome</keyword>
<dbReference type="EMBL" id="CAJPDS010000006">
    <property type="protein sequence ID" value="CAF9908081.1"/>
    <property type="molecule type" value="Genomic_DNA"/>
</dbReference>
<comment type="caution">
    <text evidence="2">The sequence shown here is derived from an EMBL/GenBank/DDBJ whole genome shotgun (WGS) entry which is preliminary data.</text>
</comment>
<evidence type="ECO:0000313" key="3">
    <source>
        <dbReference type="Proteomes" id="UP000664521"/>
    </source>
</evidence>
<evidence type="ECO:0000259" key="1">
    <source>
        <dbReference type="Pfam" id="PF24476"/>
    </source>
</evidence>
<name>A0A8H3EJ21_9LECA</name>
<dbReference type="PANTHER" id="PTHR35186:SF4">
    <property type="entry name" value="PRION-INHIBITION AND PROPAGATION HELO DOMAIN-CONTAINING PROTEIN"/>
    <property type="match status" value="1"/>
</dbReference>
<dbReference type="PANTHER" id="PTHR35186">
    <property type="entry name" value="ANK_REP_REGION DOMAIN-CONTAINING PROTEIN"/>
    <property type="match status" value="1"/>
</dbReference>
<dbReference type="Proteomes" id="UP000664521">
    <property type="component" value="Unassembled WGS sequence"/>
</dbReference>
<evidence type="ECO:0000313" key="2">
    <source>
        <dbReference type="EMBL" id="CAF9908081.1"/>
    </source>
</evidence>
<gene>
    <name evidence="2" type="ORF">HETSPECPRED_007980</name>
</gene>
<protein>
    <recommendedName>
        <fullName evidence="1">DUF7580 domain-containing protein</fullName>
    </recommendedName>
</protein>
<dbReference type="AlphaFoldDB" id="A0A8H3EJ21"/>
<sequence length="650" mass="73757">MKKLENNGTQITSDRAVLSILCDQDPHTERQQTTTTNKHSASDCIICSIANIRRNFADVKRLIDSAHTSPSQCRDLAPELQTQEIAFENTSKMLLLMVARSRQDVENLFEDQSHPIWADVMAHQRLLVLMARSYDLCQDALKHFSRVLCEIPREYQAVRKPVKKKIRFWRESSKALVVDRIDALYKLFDDLRSYGDFFRTLVRHAASCRPRYVDGPTNPENLQDSRPTADPRMVSGHFDFLQQVSRTLYDTLSKAWTCPQREVHSISISTDVVSYNSGYRFGLAVTSSHLDGPLHVLIIATRDKSSSDEMAGETVKDTLKYINAAQTISGSQRQSKLPVSSEKYPDRLLTKQTSQGMIPLSCSRPIRNNLRDLSLEQNLCSYLQESCAAIELSRTTEYPCLGYLDSDDGVTFSIFYTLKGRYISSLDDVLDRASTDCNAISIRERLVHASLLAAAVISFYDTPWPPRVWSSQNIVFFNTDAATAKRTLAEPYLQTLLEQDKIAYEACLNKDVDSRRFLLLSLGIVLIEIAYSAPWRKLQSQEDIMKDLNDRDRNVLNLMRLSETVSRELGSRYAKVVQSCLQASVGNRDLEKRSEGVSEFNFQEDVVKQLNQCVSAVSDRSNACDTSYKIPVSSNRYDMICTCRRPVLGD</sequence>
<dbReference type="Pfam" id="PF24476">
    <property type="entry name" value="DUF7580"/>
    <property type="match status" value="1"/>
</dbReference>
<proteinExistence type="predicted"/>
<dbReference type="InterPro" id="IPR056002">
    <property type="entry name" value="DUF7580"/>
</dbReference>
<reference evidence="2" key="1">
    <citation type="submission" date="2021-03" db="EMBL/GenBank/DDBJ databases">
        <authorList>
            <person name="Tagirdzhanova G."/>
        </authorList>
    </citation>
    <scope>NUCLEOTIDE SEQUENCE</scope>
</reference>
<accession>A0A8H3EJ21</accession>
<organism evidence="2 3">
    <name type="scientific">Heterodermia speciosa</name>
    <dbReference type="NCBI Taxonomy" id="116794"/>
    <lineage>
        <taxon>Eukaryota</taxon>
        <taxon>Fungi</taxon>
        <taxon>Dikarya</taxon>
        <taxon>Ascomycota</taxon>
        <taxon>Pezizomycotina</taxon>
        <taxon>Lecanoromycetes</taxon>
        <taxon>OSLEUM clade</taxon>
        <taxon>Lecanoromycetidae</taxon>
        <taxon>Caliciales</taxon>
        <taxon>Physciaceae</taxon>
        <taxon>Heterodermia</taxon>
    </lineage>
</organism>